<dbReference type="PANTHER" id="PTHR38009:SF1">
    <property type="entry name" value="CONSERVED HYPOTHETICAL PHAGE TAIL PROTEIN"/>
    <property type="match status" value="1"/>
</dbReference>
<dbReference type="RefSeq" id="WP_347703488.1">
    <property type="nucleotide sequence ID" value="NZ_JBDPZD010000001.1"/>
</dbReference>
<gene>
    <name evidence="1" type="ORF">ABDJ85_04235</name>
</gene>
<dbReference type="Pfam" id="PF06841">
    <property type="entry name" value="Phage_T4_gp19"/>
    <property type="match status" value="1"/>
</dbReference>
<dbReference type="NCBIfam" id="TIGR02241">
    <property type="entry name" value="conserved hypothetical phage tail region protein"/>
    <property type="match status" value="1"/>
</dbReference>
<name>A0ABV0FXK8_9BURK</name>
<evidence type="ECO:0000313" key="1">
    <source>
        <dbReference type="EMBL" id="MEO3690664.1"/>
    </source>
</evidence>
<dbReference type="Proteomes" id="UP001495147">
    <property type="component" value="Unassembled WGS sequence"/>
</dbReference>
<proteinExistence type="predicted"/>
<dbReference type="EMBL" id="JBDPZD010000001">
    <property type="protein sequence ID" value="MEO3690664.1"/>
    <property type="molecule type" value="Genomic_DNA"/>
</dbReference>
<keyword evidence="2" id="KW-1185">Reference proteome</keyword>
<reference evidence="1 2" key="1">
    <citation type="submission" date="2024-05" db="EMBL/GenBank/DDBJ databases">
        <title>Roseateles sp. DJS-2-20 16S ribosomal RNA gene Genome sequencing and assembly.</title>
        <authorList>
            <person name="Woo H."/>
        </authorList>
    </citation>
    <scope>NUCLEOTIDE SEQUENCE [LARGE SCALE GENOMIC DNA]</scope>
    <source>
        <strain evidence="1 2">DJS-2-20</strain>
    </source>
</reference>
<protein>
    <submittedName>
        <fullName evidence="1">Phage tail protein</fullName>
    </submittedName>
</protein>
<organism evidence="1 2">
    <name type="scientific">Roseateles paludis</name>
    <dbReference type="NCBI Taxonomy" id="3145238"/>
    <lineage>
        <taxon>Bacteria</taxon>
        <taxon>Pseudomonadati</taxon>
        <taxon>Pseudomonadota</taxon>
        <taxon>Betaproteobacteria</taxon>
        <taxon>Burkholderiales</taxon>
        <taxon>Sphaerotilaceae</taxon>
        <taxon>Roseateles</taxon>
    </lineage>
</organism>
<sequence>MPDDGSKQSSTVWPLPKFRFQVSIDGASASFTEVSGLDMEAQVIEYRGGNSKVFSPVKMPGLKKFSDVTLKRGVATTSSPFFAWFKSANLASVVRKDVTISLLDEAGGVTMVWTLSNAWPTKITGTDLKATGNEVAIETVVLAHEGLRVEGR</sequence>
<dbReference type="PANTHER" id="PTHR38009">
    <property type="entry name" value="CONSERVED HYPOTHETICAL PHAGE TAIL PROTEIN"/>
    <property type="match status" value="1"/>
</dbReference>
<dbReference type="InterPro" id="IPR010667">
    <property type="entry name" value="Phage_T4_Gp19"/>
</dbReference>
<dbReference type="InterPro" id="IPR011747">
    <property type="entry name" value="CHP02241"/>
</dbReference>
<accession>A0ABV0FXK8</accession>
<evidence type="ECO:0000313" key="2">
    <source>
        <dbReference type="Proteomes" id="UP001495147"/>
    </source>
</evidence>
<comment type="caution">
    <text evidence="1">The sequence shown here is derived from an EMBL/GenBank/DDBJ whole genome shotgun (WGS) entry which is preliminary data.</text>
</comment>